<evidence type="ECO:0000313" key="1">
    <source>
        <dbReference type="EMBL" id="KAJ8271739.1"/>
    </source>
</evidence>
<keyword evidence="2" id="KW-1185">Reference proteome</keyword>
<dbReference type="Proteomes" id="UP001152803">
    <property type="component" value="Unassembled WGS sequence"/>
</dbReference>
<protein>
    <submittedName>
        <fullName evidence="1">Uncharacterized protein</fullName>
    </submittedName>
</protein>
<organism evidence="1 2">
    <name type="scientific">Conger conger</name>
    <name type="common">Conger eel</name>
    <name type="synonym">Muraena conger</name>
    <dbReference type="NCBI Taxonomy" id="82655"/>
    <lineage>
        <taxon>Eukaryota</taxon>
        <taxon>Metazoa</taxon>
        <taxon>Chordata</taxon>
        <taxon>Craniata</taxon>
        <taxon>Vertebrata</taxon>
        <taxon>Euteleostomi</taxon>
        <taxon>Actinopterygii</taxon>
        <taxon>Neopterygii</taxon>
        <taxon>Teleostei</taxon>
        <taxon>Anguilliformes</taxon>
        <taxon>Congridae</taxon>
        <taxon>Conger</taxon>
    </lineage>
</organism>
<dbReference type="AlphaFoldDB" id="A0A9Q1HZG9"/>
<accession>A0A9Q1HZG9</accession>
<dbReference type="EMBL" id="JAFJMO010000007">
    <property type="protein sequence ID" value="KAJ8271739.1"/>
    <property type="molecule type" value="Genomic_DNA"/>
</dbReference>
<proteinExistence type="predicted"/>
<reference evidence="1" key="1">
    <citation type="journal article" date="2023" name="Science">
        <title>Genome structures resolve the early diversification of teleost fishes.</title>
        <authorList>
            <person name="Parey E."/>
            <person name="Louis A."/>
            <person name="Montfort J."/>
            <person name="Bouchez O."/>
            <person name="Roques C."/>
            <person name="Iampietro C."/>
            <person name="Lluch J."/>
            <person name="Castinel A."/>
            <person name="Donnadieu C."/>
            <person name="Desvignes T."/>
            <person name="Floi Bucao C."/>
            <person name="Jouanno E."/>
            <person name="Wen M."/>
            <person name="Mejri S."/>
            <person name="Dirks R."/>
            <person name="Jansen H."/>
            <person name="Henkel C."/>
            <person name="Chen W.J."/>
            <person name="Zahm M."/>
            <person name="Cabau C."/>
            <person name="Klopp C."/>
            <person name="Thompson A.W."/>
            <person name="Robinson-Rechavi M."/>
            <person name="Braasch I."/>
            <person name="Lecointre G."/>
            <person name="Bobe J."/>
            <person name="Postlethwait J.H."/>
            <person name="Berthelot C."/>
            <person name="Roest Crollius H."/>
            <person name="Guiguen Y."/>
        </authorList>
    </citation>
    <scope>NUCLEOTIDE SEQUENCE</scope>
    <source>
        <strain evidence="1">Concon-B</strain>
    </source>
</reference>
<comment type="caution">
    <text evidence="1">The sequence shown here is derived from an EMBL/GenBank/DDBJ whole genome shotgun (WGS) entry which is preliminary data.</text>
</comment>
<gene>
    <name evidence="1" type="ORF">COCON_G00105980</name>
</gene>
<evidence type="ECO:0000313" key="2">
    <source>
        <dbReference type="Proteomes" id="UP001152803"/>
    </source>
</evidence>
<sequence>MLYRKNLQETAAMFSERDSLLSITTPRFLSQRHENKDRVHKCFRTGPDTIILPHRRLLTIPLWGPALLNNSDTE</sequence>
<name>A0A9Q1HZG9_CONCO</name>